<dbReference type="GO" id="GO:0016301">
    <property type="term" value="F:kinase activity"/>
    <property type="evidence" value="ECO:0007669"/>
    <property type="project" value="UniProtKB-KW"/>
</dbReference>
<dbReference type="SUPFAM" id="SSF53613">
    <property type="entry name" value="Ribokinase-like"/>
    <property type="match status" value="1"/>
</dbReference>
<organism evidence="5 6">
    <name type="scientific">Oligosphaera ethanolica</name>
    <dbReference type="NCBI Taxonomy" id="760260"/>
    <lineage>
        <taxon>Bacteria</taxon>
        <taxon>Pseudomonadati</taxon>
        <taxon>Lentisphaerota</taxon>
        <taxon>Oligosphaeria</taxon>
        <taxon>Oligosphaerales</taxon>
        <taxon>Oligosphaeraceae</taxon>
        <taxon>Oligosphaera</taxon>
    </lineage>
</organism>
<dbReference type="InterPro" id="IPR029056">
    <property type="entry name" value="Ribokinase-like"/>
</dbReference>
<dbReference type="InterPro" id="IPR011611">
    <property type="entry name" value="PfkB_dom"/>
</dbReference>
<name>A0AAE3VG82_9BACT</name>
<keyword evidence="6" id="KW-1185">Reference proteome</keyword>
<dbReference type="EMBL" id="JAUSVL010000001">
    <property type="protein sequence ID" value="MDQ0289701.1"/>
    <property type="molecule type" value="Genomic_DNA"/>
</dbReference>
<dbReference type="PANTHER" id="PTHR43085">
    <property type="entry name" value="HEXOKINASE FAMILY MEMBER"/>
    <property type="match status" value="1"/>
</dbReference>
<dbReference type="InterPro" id="IPR050306">
    <property type="entry name" value="PfkB_Carbo_kinase"/>
</dbReference>
<dbReference type="Pfam" id="PF00294">
    <property type="entry name" value="PfkB"/>
    <property type="match status" value="1"/>
</dbReference>
<comment type="similarity">
    <text evidence="1">Belongs to the carbohydrate kinase PfkB family.</text>
</comment>
<evidence type="ECO:0000313" key="6">
    <source>
        <dbReference type="Proteomes" id="UP001238163"/>
    </source>
</evidence>
<evidence type="ECO:0000313" key="5">
    <source>
        <dbReference type="EMBL" id="MDQ0289701.1"/>
    </source>
</evidence>
<gene>
    <name evidence="5" type="ORF">J3R75_001808</name>
</gene>
<proteinExistence type="inferred from homology"/>
<dbReference type="AlphaFoldDB" id="A0AAE3VG82"/>
<protein>
    <submittedName>
        <fullName evidence="5">Sugar/nucleoside kinase (Ribokinase family)</fullName>
    </submittedName>
</protein>
<evidence type="ECO:0000259" key="4">
    <source>
        <dbReference type="Pfam" id="PF00294"/>
    </source>
</evidence>
<dbReference type="PANTHER" id="PTHR43085:SF57">
    <property type="entry name" value="CARBOHYDRATE KINASE PFKB DOMAIN-CONTAINING PROTEIN"/>
    <property type="match status" value="1"/>
</dbReference>
<keyword evidence="3 5" id="KW-0418">Kinase</keyword>
<comment type="caution">
    <text evidence="5">The sequence shown here is derived from an EMBL/GenBank/DDBJ whole genome shotgun (WGS) entry which is preliminary data.</text>
</comment>
<evidence type="ECO:0000256" key="3">
    <source>
        <dbReference type="ARBA" id="ARBA00022777"/>
    </source>
</evidence>
<feature type="domain" description="Carbohydrate kinase PfkB" evidence="4">
    <location>
        <begin position="4"/>
        <end position="336"/>
    </location>
</feature>
<keyword evidence="2" id="KW-0808">Transferase</keyword>
<evidence type="ECO:0000256" key="2">
    <source>
        <dbReference type="ARBA" id="ARBA00022679"/>
    </source>
</evidence>
<reference evidence="5" key="1">
    <citation type="submission" date="2023-07" db="EMBL/GenBank/DDBJ databases">
        <title>Genomic Encyclopedia of Type Strains, Phase IV (KMG-IV): sequencing the most valuable type-strain genomes for metagenomic binning, comparative biology and taxonomic classification.</title>
        <authorList>
            <person name="Goeker M."/>
        </authorList>
    </citation>
    <scope>NUCLEOTIDE SEQUENCE</scope>
    <source>
        <strain evidence="5">DSM 24202</strain>
    </source>
</reference>
<accession>A0AAE3VG82</accession>
<dbReference type="Gene3D" id="3.40.1190.20">
    <property type="match status" value="1"/>
</dbReference>
<evidence type="ECO:0000256" key="1">
    <source>
        <dbReference type="ARBA" id="ARBA00010688"/>
    </source>
</evidence>
<sequence length="382" mass="40152">MLKRAVVAGHICLDIIPHFDHHISLDPGRLYEVGSPTIATGGAVSNTGMTMHLLGQPVTLMGKIGDDSFGKSVLDVVRARAPELLSGMAQSPAVATSYTVVVNIPGTDRMFLHCPGANASYSSADVNWPLVADAHLFHFGYPAFMAAMYADDACELLAMYARAKELGVTTSLDPGMPDAAGPAGKVDWQRVLTRLLPSVDVFMPSADELLYMIDSARFGKGDELSGNELAELGAKMLAMGVAVAAVKLGKRGMYIRSAGKARLEAMGAGRPAALDAWADRELWFPIFQERCFRGATGAGDASIAAFLTAMLRGLSLSDAGTFAAAVGACNVEAPDSLSGIQSWDATMARIAAGWAKQPLPALDRGWSLDQAGIAHGPADKQS</sequence>
<dbReference type="RefSeq" id="WP_307261155.1">
    <property type="nucleotide sequence ID" value="NZ_JAUSVL010000001.1"/>
</dbReference>
<dbReference type="Proteomes" id="UP001238163">
    <property type="component" value="Unassembled WGS sequence"/>
</dbReference>